<keyword evidence="10 12" id="KW-0234">DNA repair</keyword>
<evidence type="ECO:0000313" key="18">
    <source>
        <dbReference type="Proteomes" id="UP000051672"/>
    </source>
</evidence>
<dbReference type="InterPro" id="IPR006197">
    <property type="entry name" value="Peptidase_S24_LexA"/>
</dbReference>
<evidence type="ECO:0000259" key="16">
    <source>
        <dbReference type="Pfam" id="PF01726"/>
    </source>
</evidence>
<evidence type="ECO:0000259" key="15">
    <source>
        <dbReference type="Pfam" id="PF00717"/>
    </source>
</evidence>
<evidence type="ECO:0000256" key="12">
    <source>
        <dbReference type="HAMAP-Rule" id="MF_00015"/>
    </source>
</evidence>
<dbReference type="InterPro" id="IPR015927">
    <property type="entry name" value="Peptidase_S24_S26A/B/C"/>
</dbReference>
<comment type="function">
    <text evidence="12">Represses a number of genes involved in the response to DNA damage (SOS response), including recA and lexA. In the presence of single-stranded DNA, RecA interacts with LexA causing an autocatalytic cleavage which disrupts the DNA-binding part of LexA, leading to derepression of the SOS regulon and eventually DNA repair.</text>
</comment>
<feature type="region of interest" description="Disordered" evidence="14">
    <location>
        <begin position="1"/>
        <end position="21"/>
    </location>
</feature>
<dbReference type="EMBL" id="AYZQ01000002">
    <property type="protein sequence ID" value="KRM71935.1"/>
    <property type="molecule type" value="Genomic_DNA"/>
</dbReference>
<comment type="caution">
    <text evidence="17">The sequence shown here is derived from an EMBL/GenBank/DDBJ whole genome shotgun (WGS) entry which is preliminary data.</text>
</comment>
<keyword evidence="9 12" id="KW-0804">Transcription</keyword>
<evidence type="ECO:0000256" key="1">
    <source>
        <dbReference type="ARBA" id="ARBA00007484"/>
    </source>
</evidence>
<dbReference type="PANTHER" id="PTHR33516:SF2">
    <property type="entry name" value="LEXA REPRESSOR-RELATED"/>
    <property type="match status" value="1"/>
</dbReference>
<evidence type="ECO:0000256" key="13">
    <source>
        <dbReference type="RuleBase" id="RU003991"/>
    </source>
</evidence>
<evidence type="ECO:0000256" key="7">
    <source>
        <dbReference type="ARBA" id="ARBA00023015"/>
    </source>
</evidence>
<keyword evidence="4 12" id="KW-0227">DNA damage</keyword>
<dbReference type="GO" id="GO:0003677">
    <property type="term" value="F:DNA binding"/>
    <property type="evidence" value="ECO:0007669"/>
    <property type="project" value="UniProtKB-UniRule"/>
</dbReference>
<dbReference type="Gene3D" id="1.10.10.10">
    <property type="entry name" value="Winged helix-like DNA-binding domain superfamily/Winged helix DNA-binding domain"/>
    <property type="match status" value="1"/>
</dbReference>
<comment type="similarity">
    <text evidence="1 12 13">Belongs to the peptidase S24 family.</text>
</comment>
<evidence type="ECO:0000256" key="8">
    <source>
        <dbReference type="ARBA" id="ARBA00023125"/>
    </source>
</evidence>
<keyword evidence="3 12" id="KW-0235">DNA replication</keyword>
<feature type="site" description="Cleavage; by autolysis" evidence="12">
    <location>
        <begin position="110"/>
        <end position="111"/>
    </location>
</feature>
<dbReference type="NCBIfam" id="TIGR00498">
    <property type="entry name" value="lexA"/>
    <property type="match status" value="1"/>
</dbReference>
<evidence type="ECO:0000313" key="17">
    <source>
        <dbReference type="EMBL" id="KRM71935.1"/>
    </source>
</evidence>
<dbReference type="GO" id="GO:0006281">
    <property type="term" value="P:DNA repair"/>
    <property type="evidence" value="ECO:0007669"/>
    <property type="project" value="UniProtKB-UniRule"/>
</dbReference>
<feature type="domain" description="Peptidase S24/S26A/S26B/S26C" evidence="15">
    <location>
        <begin position="103"/>
        <end position="217"/>
    </location>
</feature>
<dbReference type="GO" id="GO:0006508">
    <property type="term" value="P:proteolysis"/>
    <property type="evidence" value="ECO:0007669"/>
    <property type="project" value="InterPro"/>
</dbReference>
<name>A0A0R2AYE2_9LACO</name>
<dbReference type="CDD" id="cd06529">
    <property type="entry name" value="S24_LexA-like"/>
    <property type="match status" value="1"/>
</dbReference>
<feature type="DNA-binding region" description="H-T-H motif" evidence="12">
    <location>
        <begin position="46"/>
        <end position="66"/>
    </location>
</feature>
<comment type="catalytic activity">
    <reaction evidence="12">
        <text>Hydrolysis of Ala-|-Gly bond in repressor LexA.</text>
        <dbReference type="EC" id="3.4.21.88"/>
    </reaction>
</comment>
<dbReference type="Pfam" id="PF00717">
    <property type="entry name" value="Peptidase_S24"/>
    <property type="match status" value="1"/>
</dbReference>
<evidence type="ECO:0000256" key="6">
    <source>
        <dbReference type="ARBA" id="ARBA00022813"/>
    </source>
</evidence>
<dbReference type="EC" id="3.4.21.88" evidence="12"/>
<evidence type="ECO:0000256" key="3">
    <source>
        <dbReference type="ARBA" id="ARBA00022705"/>
    </source>
</evidence>
<evidence type="ECO:0000256" key="11">
    <source>
        <dbReference type="ARBA" id="ARBA00023236"/>
    </source>
</evidence>
<dbReference type="Proteomes" id="UP000051672">
    <property type="component" value="Unassembled WGS sequence"/>
</dbReference>
<dbReference type="SUPFAM" id="SSF51306">
    <property type="entry name" value="LexA/Signal peptidase"/>
    <property type="match status" value="1"/>
</dbReference>
<reference evidence="17 18" key="1">
    <citation type="journal article" date="2015" name="Genome Announc.">
        <title>Expanding the biotechnology potential of lactobacilli through comparative genomics of 213 strains and associated genera.</title>
        <authorList>
            <person name="Sun Z."/>
            <person name="Harris H.M."/>
            <person name="McCann A."/>
            <person name="Guo C."/>
            <person name="Argimon S."/>
            <person name="Zhang W."/>
            <person name="Yang X."/>
            <person name="Jeffery I.B."/>
            <person name="Cooney J.C."/>
            <person name="Kagawa T.F."/>
            <person name="Liu W."/>
            <person name="Song Y."/>
            <person name="Salvetti E."/>
            <person name="Wrobel A."/>
            <person name="Rasinkangas P."/>
            <person name="Parkhill J."/>
            <person name="Rea M.C."/>
            <person name="O'Sullivan O."/>
            <person name="Ritari J."/>
            <person name="Douillard F.P."/>
            <person name="Paul Ross R."/>
            <person name="Yang R."/>
            <person name="Briner A.E."/>
            <person name="Felis G.E."/>
            <person name="de Vos W.M."/>
            <person name="Barrangou R."/>
            <person name="Klaenhammer T.R."/>
            <person name="Caufield P.W."/>
            <person name="Cui Y."/>
            <person name="Zhang H."/>
            <person name="O'Toole P.W."/>
        </authorList>
    </citation>
    <scope>NUCLEOTIDE SEQUENCE [LARGE SCALE GENOMIC DNA]</scope>
    <source>
        <strain evidence="17 18">DSM 23927</strain>
    </source>
</reference>
<keyword evidence="11 12" id="KW-0742">SOS response</keyword>
<dbReference type="InterPro" id="IPR036390">
    <property type="entry name" value="WH_DNA-bd_sf"/>
</dbReference>
<dbReference type="Pfam" id="PF01726">
    <property type="entry name" value="LexA_DNA_bind"/>
    <property type="match status" value="1"/>
</dbReference>
<keyword evidence="6 12" id="KW-0068">Autocatalytic cleavage</keyword>
<dbReference type="PATRIC" id="fig|1423727.3.peg.921"/>
<evidence type="ECO:0000256" key="9">
    <source>
        <dbReference type="ARBA" id="ARBA00023163"/>
    </source>
</evidence>
<dbReference type="AlphaFoldDB" id="A0A0R2AYE2"/>
<dbReference type="InterPro" id="IPR039418">
    <property type="entry name" value="LexA-like"/>
</dbReference>
<dbReference type="GO" id="GO:0009432">
    <property type="term" value="P:SOS response"/>
    <property type="evidence" value="ECO:0007669"/>
    <property type="project" value="UniProtKB-UniRule"/>
</dbReference>
<keyword evidence="18" id="KW-1185">Reference proteome</keyword>
<dbReference type="InterPro" id="IPR036286">
    <property type="entry name" value="LexA/Signal_pep-like_sf"/>
</dbReference>
<feature type="domain" description="LexA repressor DNA-binding" evidence="16">
    <location>
        <begin position="24"/>
        <end position="83"/>
    </location>
</feature>
<dbReference type="GO" id="GO:0045892">
    <property type="term" value="P:negative regulation of DNA-templated transcription"/>
    <property type="evidence" value="ECO:0007669"/>
    <property type="project" value="UniProtKB-UniRule"/>
</dbReference>
<dbReference type="FunFam" id="2.10.109.10:FF:000001">
    <property type="entry name" value="LexA repressor"/>
    <property type="match status" value="1"/>
</dbReference>
<keyword evidence="7 12" id="KW-0805">Transcription regulation</keyword>
<sequence length="225" mass="25002">MLELTKLRTKKRTVRPMPTQASQKRWKEILETINTSIEGRGYPPTVREIGKAVGLSSSSTVAAYLEKLLTAGYIAKDPAKPRTLELTRDGREFIGVGEAAGIPIVGTVAAGTPITAIENIEDYFPLPDDLNYASKDLFMLRVQGDSMIKMGILNGDQIIVRQQNEAENGQVVVAMTEESEATVKRFFKEDNRVRLHPENDTMEDMFFDSVVILGVVVSLYRPVLL</sequence>
<feature type="active site" description="For autocatalytic cleavage activity" evidence="12">
    <location>
        <position position="146"/>
    </location>
</feature>
<proteinExistence type="inferred from homology"/>
<organism evidence="17 18">
    <name type="scientific">Lacticaseibacillus brantae DSM 23927</name>
    <dbReference type="NCBI Taxonomy" id="1423727"/>
    <lineage>
        <taxon>Bacteria</taxon>
        <taxon>Bacillati</taxon>
        <taxon>Bacillota</taxon>
        <taxon>Bacilli</taxon>
        <taxon>Lactobacillales</taxon>
        <taxon>Lactobacillaceae</taxon>
        <taxon>Lacticaseibacillus</taxon>
    </lineage>
</organism>
<evidence type="ECO:0000256" key="2">
    <source>
        <dbReference type="ARBA" id="ARBA00022491"/>
    </source>
</evidence>
<feature type="active site" description="For autocatalytic cleavage activity" evidence="12">
    <location>
        <position position="184"/>
    </location>
</feature>
<dbReference type="GO" id="GO:0004252">
    <property type="term" value="F:serine-type endopeptidase activity"/>
    <property type="evidence" value="ECO:0007669"/>
    <property type="project" value="UniProtKB-UniRule"/>
</dbReference>
<dbReference type="PANTHER" id="PTHR33516">
    <property type="entry name" value="LEXA REPRESSOR"/>
    <property type="match status" value="1"/>
</dbReference>
<evidence type="ECO:0000256" key="10">
    <source>
        <dbReference type="ARBA" id="ARBA00023204"/>
    </source>
</evidence>
<keyword evidence="5 12" id="KW-0378">Hydrolase</keyword>
<keyword evidence="2 12" id="KW-0678">Repressor</keyword>
<evidence type="ECO:0000256" key="4">
    <source>
        <dbReference type="ARBA" id="ARBA00022763"/>
    </source>
</evidence>
<dbReference type="InterPro" id="IPR006200">
    <property type="entry name" value="LexA"/>
</dbReference>
<dbReference type="HAMAP" id="MF_00015">
    <property type="entry name" value="LexA"/>
    <property type="match status" value="1"/>
</dbReference>
<keyword evidence="8 12" id="KW-0238">DNA-binding</keyword>
<dbReference type="InterPro" id="IPR036388">
    <property type="entry name" value="WH-like_DNA-bd_sf"/>
</dbReference>
<evidence type="ECO:0000256" key="5">
    <source>
        <dbReference type="ARBA" id="ARBA00022801"/>
    </source>
</evidence>
<accession>A0A0R2AYE2</accession>
<comment type="subunit">
    <text evidence="12">Homodimer.</text>
</comment>
<dbReference type="STRING" id="1423727.FC34_GL000915"/>
<dbReference type="PRINTS" id="PR00726">
    <property type="entry name" value="LEXASERPTASE"/>
</dbReference>
<dbReference type="InterPro" id="IPR050077">
    <property type="entry name" value="LexA_repressor"/>
</dbReference>
<protein>
    <recommendedName>
        <fullName evidence="12">LexA repressor</fullName>
        <ecNumber evidence="12">3.4.21.88</ecNumber>
    </recommendedName>
</protein>
<evidence type="ECO:0000256" key="14">
    <source>
        <dbReference type="SAM" id="MobiDB-lite"/>
    </source>
</evidence>
<dbReference type="Gene3D" id="2.10.109.10">
    <property type="entry name" value="Umud Fragment, subunit A"/>
    <property type="match status" value="1"/>
</dbReference>
<dbReference type="InterPro" id="IPR006199">
    <property type="entry name" value="LexA_DNA-bd_dom"/>
</dbReference>
<dbReference type="GO" id="GO:0006260">
    <property type="term" value="P:DNA replication"/>
    <property type="evidence" value="ECO:0007669"/>
    <property type="project" value="UniProtKB-UniRule"/>
</dbReference>
<gene>
    <name evidence="12" type="primary">lexA</name>
    <name evidence="17" type="ORF">FC34_GL000915</name>
</gene>
<dbReference type="SUPFAM" id="SSF46785">
    <property type="entry name" value="Winged helix' DNA-binding domain"/>
    <property type="match status" value="1"/>
</dbReference>